<reference evidence="5" key="2">
    <citation type="submission" date="2021-08" db="EMBL/GenBank/DDBJ databases">
        <authorList>
            <person name="Tani A."/>
            <person name="Ola A."/>
            <person name="Ogura Y."/>
            <person name="Katsura K."/>
            <person name="Hayashi T."/>
        </authorList>
    </citation>
    <scope>NUCLEOTIDE SEQUENCE</scope>
    <source>
        <strain evidence="5">DSM 23674</strain>
    </source>
</reference>
<dbReference type="PANTHER" id="PTHR20961">
    <property type="entry name" value="GLYCOSYLTRANSFERASE"/>
    <property type="match status" value="1"/>
</dbReference>
<keyword evidence="3" id="KW-0325">Glycoprotein</keyword>
<dbReference type="Pfam" id="PF04577">
    <property type="entry name" value="Glyco_transf_61"/>
    <property type="match status" value="1"/>
</dbReference>
<organism evidence="5 6">
    <name type="scientific">Methylobacterium thuringiense</name>
    <dbReference type="NCBI Taxonomy" id="1003091"/>
    <lineage>
        <taxon>Bacteria</taxon>
        <taxon>Pseudomonadati</taxon>
        <taxon>Pseudomonadota</taxon>
        <taxon>Alphaproteobacteria</taxon>
        <taxon>Hyphomicrobiales</taxon>
        <taxon>Methylobacteriaceae</taxon>
        <taxon>Methylobacterium</taxon>
    </lineage>
</organism>
<gene>
    <name evidence="5" type="ORF">EKPJFOCH_2052</name>
</gene>
<dbReference type="Proteomes" id="UP001055101">
    <property type="component" value="Unassembled WGS sequence"/>
</dbReference>
<feature type="domain" description="Glycosyltransferase 61 catalytic" evidence="4">
    <location>
        <begin position="212"/>
        <end position="387"/>
    </location>
</feature>
<keyword evidence="2" id="KW-0808">Transferase</keyword>
<evidence type="ECO:0000313" key="6">
    <source>
        <dbReference type="Proteomes" id="UP001055101"/>
    </source>
</evidence>
<protein>
    <recommendedName>
        <fullName evidence="4">Glycosyltransferase 61 catalytic domain-containing protein</fullName>
    </recommendedName>
</protein>
<dbReference type="EMBL" id="BPRA01000008">
    <property type="protein sequence ID" value="GJE55558.1"/>
    <property type="molecule type" value="Genomic_DNA"/>
</dbReference>
<reference evidence="5" key="1">
    <citation type="journal article" date="2021" name="Front. Microbiol.">
        <title>Comprehensive Comparative Genomics and Phenotyping of Methylobacterium Species.</title>
        <authorList>
            <person name="Alessa O."/>
            <person name="Ogura Y."/>
            <person name="Fujitani Y."/>
            <person name="Takami H."/>
            <person name="Hayashi T."/>
            <person name="Sahin N."/>
            <person name="Tani A."/>
        </authorList>
    </citation>
    <scope>NUCLEOTIDE SEQUENCE</scope>
    <source>
        <strain evidence="5">DSM 23674</strain>
    </source>
</reference>
<dbReference type="InterPro" id="IPR049625">
    <property type="entry name" value="Glyco_transf_61_cat"/>
</dbReference>
<evidence type="ECO:0000259" key="4">
    <source>
        <dbReference type="Pfam" id="PF04577"/>
    </source>
</evidence>
<dbReference type="InterPro" id="IPR007657">
    <property type="entry name" value="Glycosyltransferase_61"/>
</dbReference>
<keyword evidence="1" id="KW-0328">Glycosyltransferase</keyword>
<name>A0ABQ4TJV1_9HYPH</name>
<evidence type="ECO:0000313" key="5">
    <source>
        <dbReference type="EMBL" id="GJE55558.1"/>
    </source>
</evidence>
<comment type="caution">
    <text evidence="5">The sequence shown here is derived from an EMBL/GenBank/DDBJ whole genome shotgun (WGS) entry which is preliminary data.</text>
</comment>
<evidence type="ECO:0000256" key="1">
    <source>
        <dbReference type="ARBA" id="ARBA00022676"/>
    </source>
</evidence>
<evidence type="ECO:0000256" key="3">
    <source>
        <dbReference type="ARBA" id="ARBA00023180"/>
    </source>
</evidence>
<proteinExistence type="predicted"/>
<evidence type="ECO:0000256" key="2">
    <source>
        <dbReference type="ARBA" id="ARBA00022679"/>
    </source>
</evidence>
<accession>A0ABQ4TJV1</accession>
<sequence>MGPVLVIALALSSEESALLNQEILSDPILNGMTFLGDVARDDFSPSVFARSWLVWRGNLPTGLAEKILRAFREAIGLPNKFAVETLEPLMAQRVEVVSLRTAAAATGGEFGRHQEADTIFDMHARTYNPLARPLEFAALSHAIVLPSASWKVLTADRLYIEEVGYVERERPHLVECWPEFGASWTIRAAGPVFNIPSAGHFTFLLGGDAAHYHLLLNWLPRLKMLDDPRVAMLVGEYPRIAISNRFTHKETSLIERLLGREIDFVRVPEVGAYRFSNLIIPSFFSHHELTPAVADWYRAKLLIGPPTRERRIYISRADARAASTPRRKVINEAEVIAYLSIHGFEAVELGGMSMDEQIALFREVTFVVAPHGAGLANMVFAPPNANAVVLENSWAHQFIADMLKISGHCASILVCEDSYSEVYESELRQLGYPDTEIQRSRDMIVDCVELQRVIEKHF</sequence>
<keyword evidence="6" id="KW-1185">Reference proteome</keyword>